<protein>
    <submittedName>
        <fullName evidence="3">Potassium/sodium hyperpolarization-activated cyclic nucleotide-gated channel 1</fullName>
    </submittedName>
</protein>
<dbReference type="PANTHER" id="PTHR45689">
    <property type="entry name" value="I[[H]] CHANNEL, ISOFORM E"/>
    <property type="match status" value="1"/>
</dbReference>
<dbReference type="Gene3D" id="2.60.120.10">
    <property type="entry name" value="Jelly Rolls"/>
    <property type="match status" value="1"/>
</dbReference>
<name>E1ZUY2_CAMFO</name>
<feature type="transmembrane region" description="Helical" evidence="1">
    <location>
        <begin position="94"/>
        <end position="115"/>
    </location>
</feature>
<feature type="transmembrane region" description="Helical" evidence="1">
    <location>
        <begin position="161"/>
        <end position="181"/>
    </location>
</feature>
<dbReference type="Gene3D" id="1.10.287.70">
    <property type="match status" value="1"/>
</dbReference>
<dbReference type="Proteomes" id="UP000000311">
    <property type="component" value="Unassembled WGS sequence"/>
</dbReference>
<dbReference type="OMA" id="WILAMAP"/>
<dbReference type="GO" id="GO:0035725">
    <property type="term" value="P:sodium ion transmembrane transport"/>
    <property type="evidence" value="ECO:0007669"/>
    <property type="project" value="TreeGrafter"/>
</dbReference>
<dbReference type="InterPro" id="IPR000595">
    <property type="entry name" value="cNMP-bd_dom"/>
</dbReference>
<dbReference type="InterPro" id="IPR051413">
    <property type="entry name" value="K/Na_HCN_channel"/>
</dbReference>
<dbReference type="SUPFAM" id="SSF81324">
    <property type="entry name" value="Voltage-gated potassium channels"/>
    <property type="match status" value="1"/>
</dbReference>
<dbReference type="PROSITE" id="PS00888">
    <property type="entry name" value="CNMP_BINDING_1"/>
    <property type="match status" value="1"/>
</dbReference>
<feature type="transmembrane region" description="Helical" evidence="1">
    <location>
        <begin position="136"/>
        <end position="155"/>
    </location>
</feature>
<dbReference type="CDD" id="cd00038">
    <property type="entry name" value="CAP_ED"/>
    <property type="match status" value="1"/>
</dbReference>
<dbReference type="InterPro" id="IPR018488">
    <property type="entry name" value="cNMP-bd_CS"/>
</dbReference>
<dbReference type="PROSITE" id="PS50042">
    <property type="entry name" value="CNMP_BINDING_3"/>
    <property type="match status" value="1"/>
</dbReference>
<reference evidence="3 4" key="1">
    <citation type="journal article" date="2010" name="Science">
        <title>Genomic comparison of the ants Camponotus floridanus and Harpegnathos saltator.</title>
        <authorList>
            <person name="Bonasio R."/>
            <person name="Zhang G."/>
            <person name="Ye C."/>
            <person name="Mutti N.S."/>
            <person name="Fang X."/>
            <person name="Qin N."/>
            <person name="Donahue G."/>
            <person name="Yang P."/>
            <person name="Li Q."/>
            <person name="Li C."/>
            <person name="Zhang P."/>
            <person name="Huang Z."/>
            <person name="Berger S.L."/>
            <person name="Reinberg D."/>
            <person name="Wang J."/>
            <person name="Liebig J."/>
        </authorList>
    </citation>
    <scope>NUCLEOTIDE SEQUENCE [LARGE SCALE GENOMIC DNA]</scope>
    <source>
        <strain evidence="4">C129</strain>
    </source>
</reference>
<dbReference type="SUPFAM" id="SSF51206">
    <property type="entry name" value="cAMP-binding domain-like"/>
    <property type="match status" value="1"/>
</dbReference>
<dbReference type="InParanoid" id="E1ZUY2"/>
<feature type="transmembrane region" description="Helical" evidence="1">
    <location>
        <begin position="193"/>
        <end position="213"/>
    </location>
</feature>
<evidence type="ECO:0000259" key="2">
    <source>
        <dbReference type="PROSITE" id="PS50042"/>
    </source>
</evidence>
<organism evidence="4">
    <name type="scientific">Camponotus floridanus</name>
    <name type="common">Florida carpenter ant</name>
    <dbReference type="NCBI Taxonomy" id="104421"/>
    <lineage>
        <taxon>Eukaryota</taxon>
        <taxon>Metazoa</taxon>
        <taxon>Ecdysozoa</taxon>
        <taxon>Arthropoda</taxon>
        <taxon>Hexapoda</taxon>
        <taxon>Insecta</taxon>
        <taxon>Pterygota</taxon>
        <taxon>Neoptera</taxon>
        <taxon>Endopterygota</taxon>
        <taxon>Hymenoptera</taxon>
        <taxon>Apocrita</taxon>
        <taxon>Aculeata</taxon>
        <taxon>Formicoidea</taxon>
        <taxon>Formicidae</taxon>
        <taxon>Formicinae</taxon>
        <taxon>Camponotus</taxon>
    </lineage>
</organism>
<dbReference type="Pfam" id="PF00027">
    <property type="entry name" value="cNMP_binding"/>
    <property type="match status" value="1"/>
</dbReference>
<feature type="domain" description="Cyclic nucleotide-binding" evidence="2">
    <location>
        <begin position="318"/>
        <end position="415"/>
    </location>
</feature>
<evidence type="ECO:0000256" key="1">
    <source>
        <dbReference type="SAM" id="Phobius"/>
    </source>
</evidence>
<evidence type="ECO:0000313" key="4">
    <source>
        <dbReference type="Proteomes" id="UP000000311"/>
    </source>
</evidence>
<proteinExistence type="predicted"/>
<dbReference type="OrthoDB" id="2021138at2759"/>
<keyword evidence="1" id="KW-0812">Transmembrane</keyword>
<gene>
    <name evidence="3" type="ORF">EAG_05123</name>
</gene>
<dbReference type="PANTHER" id="PTHR45689:SF14">
    <property type="entry name" value="CYCLIC NUCLEOTIDE-GATED CATION CHANNEL SUBUNIT A-LIKE PROTEIN"/>
    <property type="match status" value="1"/>
</dbReference>
<dbReference type="FunCoup" id="E1ZUY2">
    <property type="interactions" value="6"/>
</dbReference>
<dbReference type="InterPro" id="IPR014710">
    <property type="entry name" value="RmlC-like_jellyroll"/>
</dbReference>
<dbReference type="SMART" id="SM00100">
    <property type="entry name" value="cNMP"/>
    <property type="match status" value="1"/>
</dbReference>
<dbReference type="GO" id="GO:0005249">
    <property type="term" value="F:voltage-gated potassium channel activity"/>
    <property type="evidence" value="ECO:0007669"/>
    <property type="project" value="TreeGrafter"/>
</dbReference>
<evidence type="ECO:0000313" key="3">
    <source>
        <dbReference type="EMBL" id="EFN74980.1"/>
    </source>
</evidence>
<feature type="transmembrane region" description="Helical" evidence="1">
    <location>
        <begin position="63"/>
        <end position="88"/>
    </location>
</feature>
<dbReference type="Gene3D" id="1.10.287.630">
    <property type="entry name" value="Helix hairpin bin"/>
    <property type="match status" value="1"/>
</dbReference>
<accession>E1ZUY2</accession>
<dbReference type="GO" id="GO:0098855">
    <property type="term" value="C:HCN channel complex"/>
    <property type="evidence" value="ECO:0007669"/>
    <property type="project" value="TreeGrafter"/>
</dbReference>
<keyword evidence="1" id="KW-1133">Transmembrane helix</keyword>
<keyword evidence="1" id="KW-0472">Membrane</keyword>
<dbReference type="GO" id="GO:0003254">
    <property type="term" value="P:regulation of membrane depolarization"/>
    <property type="evidence" value="ECO:0007669"/>
    <property type="project" value="TreeGrafter"/>
</dbReference>
<dbReference type="AlphaFoldDB" id="E1ZUY2"/>
<keyword evidence="4" id="KW-1185">Reference proteome</keyword>
<dbReference type="InterPro" id="IPR018490">
    <property type="entry name" value="cNMP-bd_dom_sf"/>
</dbReference>
<dbReference type="EMBL" id="GL434335">
    <property type="protein sequence ID" value="EFN74980.1"/>
    <property type="molecule type" value="Genomic_DNA"/>
</dbReference>
<sequence length="476" mass="55707">MKMIPGSSVWSRIRRWLLGMRIISRRHPFTQWCLKSTRAIDYEINHHLKSHPYMIHPFSSFRIFWESAMTLFIIAVLLITPVFLTFYFDEHAKWYIFNHAIDVVLICDIIIWFFTGHYDSRTQVVTLDPRVVASHYLRGFFIVNALSVLPLEFVIVLTDSMWYLASLNLLKILWIRTIIIYSRKLYHVYRINFHLYKIAEIGIVIIVGVHWAACMEYYLPLVVTKIAGQNDLLTRILQLMTTFRSTTKRHSKLIQQLQQYMTYKELPYSLQRRLLSYYNYRNKKGFERDKIIINHVSPYLREKLLLHNYSRLLNNVRLFGHLPQLVVTQLIGVVCSEIFMPNDALVRAGTRGDALYFIASGTVAVYNNIGKEIYHMEDDEYFGELALVMEDEHWIASVIAVENCEVYILSRADFQYTVAAYPELLAHLQNVALARLEQMPLLKKIQEPDASSIGNINISSIKAKRRGDSVVRLDAK</sequence>